<feature type="region of interest" description="Disordered" evidence="5">
    <location>
        <begin position="1"/>
        <end position="23"/>
    </location>
</feature>
<proteinExistence type="inferred from homology"/>
<protein>
    <submittedName>
        <fullName evidence="7">Ectonucleoside triphosphate diphosphohydrolase</fullName>
    </submittedName>
</protein>
<sequence length="547" mass="60497">MYEPHAPSRHVQGSPDASVKRRLDIGKSPTADDDYLIVGDIEMQDKSEATKNEPAFDPKLLAMNPIAVTVTSMKARTWKLLRSYPLGMVRAIALAFVLLLSIAILIRFGRDLRMRVGPYDPVYKVVLDAGSTGTRVHVFKFRRRTGEEDLLLERTSNPEMTFFRKVDGGLSLYKNNPEEARRGLQWLLEEAASGVPEAVGAQALLLATAGLRLIPRESAEELLQVSRSVIRESPFTLVRDDDVAILDGSDEGLYMWRSVDFSYGRDTNITTKPSAVVDLGGGSVQLAYRLHEGPEVSPSVEAKFSEYLRPVHSTGLFSTPSRLRIRDYFLASAADTSTVSPPHGPLYVHSWLGYGLEAARKRILEENVNGTSPCIVPSDSLPEFYDYAGVRLSVHSDDRPSATRYERCLEVVREALDLDEDCGARDAAECAFDGAWRGPMDPSNYTFRVFSYVFDVARANGLVPSGAHEIVTTVVDFRRVAQQRCWDATAGSSPWACLDAVYVTSLLSDGFGISDTDPIIAAERLTYDDNLLYAAWPLGAALERLEN</sequence>
<keyword evidence="6" id="KW-0472">Membrane</keyword>
<dbReference type="AlphaFoldDB" id="A0A7J6MG32"/>
<dbReference type="Gene3D" id="3.30.420.150">
    <property type="entry name" value="Exopolyphosphatase. Domain 2"/>
    <property type="match status" value="1"/>
</dbReference>
<keyword evidence="4" id="KW-0067">ATP-binding</keyword>
<keyword evidence="6" id="KW-0812">Transmembrane</keyword>
<feature type="binding site" evidence="4">
    <location>
        <begin position="281"/>
        <end position="285"/>
    </location>
    <ligand>
        <name>ATP</name>
        <dbReference type="ChEBI" id="CHEBI:30616"/>
    </ligand>
</feature>
<dbReference type="Proteomes" id="UP000591131">
    <property type="component" value="Unassembled WGS sequence"/>
</dbReference>
<dbReference type="GO" id="GO:0005524">
    <property type="term" value="F:ATP binding"/>
    <property type="evidence" value="ECO:0007669"/>
    <property type="project" value="UniProtKB-KW"/>
</dbReference>
<dbReference type="EMBL" id="JAAPAO010000152">
    <property type="protein sequence ID" value="KAF4670455.1"/>
    <property type="molecule type" value="Genomic_DNA"/>
</dbReference>
<evidence type="ECO:0000256" key="5">
    <source>
        <dbReference type="SAM" id="MobiDB-lite"/>
    </source>
</evidence>
<evidence type="ECO:0000256" key="2">
    <source>
        <dbReference type="ARBA" id="ARBA00022801"/>
    </source>
</evidence>
<dbReference type="Pfam" id="PF01150">
    <property type="entry name" value="GDA1_CD39"/>
    <property type="match status" value="2"/>
</dbReference>
<dbReference type="InterPro" id="IPR000407">
    <property type="entry name" value="GDA1_CD39_NTPase"/>
</dbReference>
<feature type="transmembrane region" description="Helical" evidence="6">
    <location>
        <begin position="87"/>
        <end position="106"/>
    </location>
</feature>
<keyword evidence="6" id="KW-1133">Transmembrane helix</keyword>
<dbReference type="PANTHER" id="PTHR11782:SF83">
    <property type="entry name" value="GUANOSINE-DIPHOSPHATASE"/>
    <property type="match status" value="1"/>
</dbReference>
<dbReference type="PANTHER" id="PTHR11782">
    <property type="entry name" value="ADENOSINE/GUANOSINE DIPHOSPHATASE"/>
    <property type="match status" value="1"/>
</dbReference>
<evidence type="ECO:0000256" key="1">
    <source>
        <dbReference type="ARBA" id="ARBA00009283"/>
    </source>
</evidence>
<keyword evidence="2 7" id="KW-0378">Hydrolase</keyword>
<reference evidence="7 8" key="1">
    <citation type="submission" date="2020-04" db="EMBL/GenBank/DDBJ databases">
        <title>Perkinsus chesapeaki whole genome sequence.</title>
        <authorList>
            <person name="Bogema D.R."/>
        </authorList>
    </citation>
    <scope>NUCLEOTIDE SEQUENCE [LARGE SCALE GENOMIC DNA]</scope>
    <source>
        <strain evidence="7">ATCC PRA-425</strain>
    </source>
</reference>
<dbReference type="GO" id="GO:0009134">
    <property type="term" value="P:nucleoside diphosphate catabolic process"/>
    <property type="evidence" value="ECO:0007669"/>
    <property type="project" value="TreeGrafter"/>
</dbReference>
<dbReference type="GO" id="GO:0017110">
    <property type="term" value="F:nucleoside diphosphate phosphatase activity"/>
    <property type="evidence" value="ECO:0007669"/>
    <property type="project" value="TreeGrafter"/>
</dbReference>
<evidence type="ECO:0000256" key="3">
    <source>
        <dbReference type="PIRSR" id="PIRSR600407-1"/>
    </source>
</evidence>
<organism evidence="7 8">
    <name type="scientific">Perkinsus chesapeaki</name>
    <name type="common">Clam parasite</name>
    <name type="synonym">Perkinsus andrewsi</name>
    <dbReference type="NCBI Taxonomy" id="330153"/>
    <lineage>
        <taxon>Eukaryota</taxon>
        <taxon>Sar</taxon>
        <taxon>Alveolata</taxon>
        <taxon>Perkinsozoa</taxon>
        <taxon>Perkinsea</taxon>
        <taxon>Perkinsida</taxon>
        <taxon>Perkinsidae</taxon>
        <taxon>Perkinsus</taxon>
    </lineage>
</organism>
<feature type="active site" description="Proton acceptor" evidence="3">
    <location>
        <position position="251"/>
    </location>
</feature>
<evidence type="ECO:0000256" key="4">
    <source>
        <dbReference type="PIRSR" id="PIRSR600407-2"/>
    </source>
</evidence>
<comment type="similarity">
    <text evidence="1">Belongs to the GDA1/CD39 NTPase family.</text>
</comment>
<gene>
    <name evidence="7" type="primary">ENTPD6_1</name>
    <name evidence="7" type="ORF">FOL47_002043</name>
</gene>
<name>A0A7J6MG32_PERCH</name>
<keyword evidence="8" id="KW-1185">Reference proteome</keyword>
<accession>A0A7J6MG32</accession>
<keyword evidence="4" id="KW-0547">Nucleotide-binding</keyword>
<evidence type="ECO:0000313" key="7">
    <source>
        <dbReference type="EMBL" id="KAF4670455.1"/>
    </source>
</evidence>
<evidence type="ECO:0000256" key="6">
    <source>
        <dbReference type="SAM" id="Phobius"/>
    </source>
</evidence>
<evidence type="ECO:0000313" key="8">
    <source>
        <dbReference type="Proteomes" id="UP000591131"/>
    </source>
</evidence>
<dbReference type="Gene3D" id="3.30.420.40">
    <property type="match status" value="1"/>
</dbReference>
<dbReference type="GO" id="GO:0016020">
    <property type="term" value="C:membrane"/>
    <property type="evidence" value="ECO:0007669"/>
    <property type="project" value="TreeGrafter"/>
</dbReference>
<comment type="caution">
    <text evidence="7">The sequence shown here is derived from an EMBL/GenBank/DDBJ whole genome shotgun (WGS) entry which is preliminary data.</text>
</comment>
<dbReference type="OrthoDB" id="6372431at2759"/>